<protein>
    <recommendedName>
        <fullName evidence="3">histidine kinase</fullName>
        <ecNumber evidence="3">2.7.13.3</ecNumber>
    </recommendedName>
</protein>
<evidence type="ECO:0000256" key="10">
    <source>
        <dbReference type="ARBA" id="ARBA00022989"/>
    </source>
</evidence>
<keyword evidence="7" id="KW-0547">Nucleotide-binding</keyword>
<dbReference type="AlphaFoldDB" id="A0A974S1X5"/>
<keyword evidence="9" id="KW-0067">ATP-binding</keyword>
<dbReference type="SMART" id="SM00387">
    <property type="entry name" value="HATPase_c"/>
    <property type="match status" value="1"/>
</dbReference>
<dbReference type="CDD" id="cd16917">
    <property type="entry name" value="HATPase_UhpB-NarQ-NarX-like"/>
    <property type="match status" value="1"/>
</dbReference>
<evidence type="ECO:0000313" key="16">
    <source>
        <dbReference type="Proteomes" id="UP000595254"/>
    </source>
</evidence>
<keyword evidence="10 13" id="KW-1133">Transmembrane helix</keyword>
<evidence type="ECO:0000256" key="7">
    <source>
        <dbReference type="ARBA" id="ARBA00022741"/>
    </source>
</evidence>
<dbReference type="Proteomes" id="UP000595254">
    <property type="component" value="Chromosome"/>
</dbReference>
<name>A0A974S1X5_PERPY</name>
<evidence type="ECO:0000256" key="11">
    <source>
        <dbReference type="ARBA" id="ARBA00023012"/>
    </source>
</evidence>
<dbReference type="GO" id="GO:0005524">
    <property type="term" value="F:ATP binding"/>
    <property type="evidence" value="ECO:0007669"/>
    <property type="project" value="UniProtKB-KW"/>
</dbReference>
<sequence length="354" mass="40050">MMKGFKSAFFQSYLMNALFSSLFFFILLQVYLLTAENPAFSIKTSLILSVFVMLLLMVSSIYFGTRNLFILNGKLAKISGYIRSLRNGKFPDKLKVEHTEETARIITEVNLLGEYVQEQIELLQKMSNEKLVLSEQVHTAAVIEERQRIARDLHDAVSQQLFALSMMSATAIKLFDDSPEAAREQLIQMASISVKAQGEMRALLMHLRPVELQKDSLCDGIIKLLRELKSKTNHHFQVSIDEVFGLTKAAEEHLFRIVQEAVSNIIRHAEAGKIKVELSEEEGYVHLFISDDGKGFDPEDKKMVSYGIRSMKERSKEIGGVIQIRSIYHEGTYIDIKVPVKGGKDDQNSFSSCG</sequence>
<keyword evidence="6 13" id="KW-0812">Transmembrane</keyword>
<dbReference type="SUPFAM" id="SSF55874">
    <property type="entry name" value="ATPase domain of HSP90 chaperone/DNA topoisomerase II/histidine kinase"/>
    <property type="match status" value="1"/>
</dbReference>
<dbReference type="InterPro" id="IPR011712">
    <property type="entry name" value="Sig_transdc_His_kin_sub3_dim/P"/>
</dbReference>
<keyword evidence="5" id="KW-0808">Transferase</keyword>
<feature type="transmembrane region" description="Helical" evidence="13">
    <location>
        <begin position="45"/>
        <end position="64"/>
    </location>
</feature>
<dbReference type="Pfam" id="PF07730">
    <property type="entry name" value="HisKA_3"/>
    <property type="match status" value="1"/>
</dbReference>
<evidence type="ECO:0000256" key="3">
    <source>
        <dbReference type="ARBA" id="ARBA00012438"/>
    </source>
</evidence>
<keyword evidence="4" id="KW-1003">Cell membrane</keyword>
<keyword evidence="12 13" id="KW-0472">Membrane</keyword>
<evidence type="ECO:0000256" key="13">
    <source>
        <dbReference type="SAM" id="Phobius"/>
    </source>
</evidence>
<evidence type="ECO:0000313" key="15">
    <source>
        <dbReference type="EMBL" id="QQT02127.1"/>
    </source>
</evidence>
<dbReference type="PANTHER" id="PTHR24421">
    <property type="entry name" value="NITRATE/NITRITE SENSOR PROTEIN NARX-RELATED"/>
    <property type="match status" value="1"/>
</dbReference>
<evidence type="ECO:0000256" key="2">
    <source>
        <dbReference type="ARBA" id="ARBA00004651"/>
    </source>
</evidence>
<dbReference type="Gene3D" id="3.30.565.10">
    <property type="entry name" value="Histidine kinase-like ATPase, C-terminal domain"/>
    <property type="match status" value="1"/>
</dbReference>
<dbReference type="InterPro" id="IPR050482">
    <property type="entry name" value="Sensor_HK_TwoCompSys"/>
</dbReference>
<dbReference type="GO" id="GO:0046983">
    <property type="term" value="F:protein dimerization activity"/>
    <property type="evidence" value="ECO:0007669"/>
    <property type="project" value="InterPro"/>
</dbReference>
<reference evidence="15 16" key="1">
    <citation type="submission" date="2021-01" db="EMBL/GenBank/DDBJ databases">
        <title>FDA dAtabase for Regulatory Grade micrObial Sequences (FDA-ARGOS): Supporting development and validation of Infectious Disease Dx tests.</title>
        <authorList>
            <person name="Nelson B."/>
            <person name="Plummer A."/>
            <person name="Tallon L."/>
            <person name="Sadzewicz L."/>
            <person name="Zhao X."/>
            <person name="Boylan J."/>
            <person name="Ott S."/>
            <person name="Bowen H."/>
            <person name="Vavikolanu K."/>
            <person name="Mehta A."/>
            <person name="Aluvathingal J."/>
            <person name="Nadendla S."/>
            <person name="Myers T."/>
            <person name="Yan Y."/>
            <person name="Sichtig H."/>
        </authorList>
    </citation>
    <scope>NUCLEOTIDE SEQUENCE [LARGE SCALE GENOMIC DNA]</scope>
    <source>
        <strain evidence="15 16">FDAARGOS_1161</strain>
    </source>
</reference>
<dbReference type="Gene3D" id="1.20.5.1930">
    <property type="match status" value="1"/>
</dbReference>
<evidence type="ECO:0000256" key="1">
    <source>
        <dbReference type="ARBA" id="ARBA00000085"/>
    </source>
</evidence>
<evidence type="ECO:0000256" key="4">
    <source>
        <dbReference type="ARBA" id="ARBA00022475"/>
    </source>
</evidence>
<keyword evidence="11" id="KW-0902">Two-component regulatory system</keyword>
<dbReference type="InterPro" id="IPR005467">
    <property type="entry name" value="His_kinase_dom"/>
</dbReference>
<comment type="subcellular location">
    <subcellularLocation>
        <location evidence="2">Cell membrane</location>
        <topology evidence="2">Multi-pass membrane protein</topology>
    </subcellularLocation>
</comment>
<keyword evidence="8 15" id="KW-0418">Kinase</keyword>
<feature type="domain" description="Histidine kinase" evidence="14">
    <location>
        <begin position="148"/>
        <end position="342"/>
    </location>
</feature>
<dbReference type="InterPro" id="IPR036890">
    <property type="entry name" value="HATPase_C_sf"/>
</dbReference>
<keyword evidence="16" id="KW-1185">Reference proteome</keyword>
<dbReference type="Pfam" id="PF02518">
    <property type="entry name" value="HATPase_c"/>
    <property type="match status" value="1"/>
</dbReference>
<organism evidence="15 16">
    <name type="scientific">Peribacillus psychrosaccharolyticus</name>
    <name type="common">Bacillus psychrosaccharolyticus</name>
    <dbReference type="NCBI Taxonomy" id="1407"/>
    <lineage>
        <taxon>Bacteria</taxon>
        <taxon>Bacillati</taxon>
        <taxon>Bacillota</taxon>
        <taxon>Bacilli</taxon>
        <taxon>Bacillales</taxon>
        <taxon>Bacillaceae</taxon>
        <taxon>Peribacillus</taxon>
    </lineage>
</organism>
<dbReference type="PANTHER" id="PTHR24421:SF37">
    <property type="entry name" value="SENSOR HISTIDINE KINASE NARS"/>
    <property type="match status" value="1"/>
</dbReference>
<gene>
    <name evidence="15" type="ORF">I6J18_09950</name>
</gene>
<dbReference type="InterPro" id="IPR003594">
    <property type="entry name" value="HATPase_dom"/>
</dbReference>
<dbReference type="PROSITE" id="PS50109">
    <property type="entry name" value="HIS_KIN"/>
    <property type="match status" value="1"/>
</dbReference>
<evidence type="ECO:0000256" key="9">
    <source>
        <dbReference type="ARBA" id="ARBA00022840"/>
    </source>
</evidence>
<comment type="catalytic activity">
    <reaction evidence="1">
        <text>ATP + protein L-histidine = ADP + protein N-phospho-L-histidine.</text>
        <dbReference type="EC" id="2.7.13.3"/>
    </reaction>
</comment>
<evidence type="ECO:0000259" key="14">
    <source>
        <dbReference type="PROSITE" id="PS50109"/>
    </source>
</evidence>
<dbReference type="EMBL" id="CP068053">
    <property type="protein sequence ID" value="QQT02127.1"/>
    <property type="molecule type" value="Genomic_DNA"/>
</dbReference>
<evidence type="ECO:0000256" key="12">
    <source>
        <dbReference type="ARBA" id="ARBA00023136"/>
    </source>
</evidence>
<evidence type="ECO:0000256" key="6">
    <source>
        <dbReference type="ARBA" id="ARBA00022692"/>
    </source>
</evidence>
<evidence type="ECO:0000256" key="8">
    <source>
        <dbReference type="ARBA" id="ARBA00022777"/>
    </source>
</evidence>
<dbReference type="KEGG" id="ppsr:I6J18_09950"/>
<dbReference type="EC" id="2.7.13.3" evidence="3"/>
<evidence type="ECO:0000256" key="5">
    <source>
        <dbReference type="ARBA" id="ARBA00022679"/>
    </source>
</evidence>
<dbReference type="GO" id="GO:0005886">
    <property type="term" value="C:plasma membrane"/>
    <property type="evidence" value="ECO:0007669"/>
    <property type="project" value="UniProtKB-SubCell"/>
</dbReference>
<accession>A0A974S1X5</accession>
<proteinExistence type="predicted"/>
<dbReference type="GO" id="GO:0000155">
    <property type="term" value="F:phosphorelay sensor kinase activity"/>
    <property type="evidence" value="ECO:0007669"/>
    <property type="project" value="InterPro"/>
</dbReference>
<dbReference type="RefSeq" id="WP_040372965.1">
    <property type="nucleotide sequence ID" value="NZ_CP068053.1"/>
</dbReference>